<keyword evidence="1" id="KW-0472">Membrane</keyword>
<name>A0A382ICD6_9ZZZZ</name>
<dbReference type="AlphaFoldDB" id="A0A382ICD6"/>
<dbReference type="EMBL" id="UINC01066330">
    <property type="protein sequence ID" value="SVB96929.1"/>
    <property type="molecule type" value="Genomic_DNA"/>
</dbReference>
<reference evidence="2" key="1">
    <citation type="submission" date="2018-05" db="EMBL/GenBank/DDBJ databases">
        <authorList>
            <person name="Lanie J.A."/>
            <person name="Ng W.-L."/>
            <person name="Kazmierczak K.M."/>
            <person name="Andrzejewski T.M."/>
            <person name="Davidsen T.M."/>
            <person name="Wayne K.J."/>
            <person name="Tettelin H."/>
            <person name="Glass J.I."/>
            <person name="Rusch D."/>
            <person name="Podicherti R."/>
            <person name="Tsui H.-C.T."/>
            <person name="Winkler M.E."/>
        </authorList>
    </citation>
    <scope>NUCLEOTIDE SEQUENCE</scope>
</reference>
<feature type="transmembrane region" description="Helical" evidence="1">
    <location>
        <begin position="24"/>
        <end position="45"/>
    </location>
</feature>
<gene>
    <name evidence="2" type="ORF">METZ01_LOCUS249783</name>
</gene>
<evidence type="ECO:0000313" key="2">
    <source>
        <dbReference type="EMBL" id="SVB96929.1"/>
    </source>
</evidence>
<organism evidence="2">
    <name type="scientific">marine metagenome</name>
    <dbReference type="NCBI Taxonomy" id="408172"/>
    <lineage>
        <taxon>unclassified sequences</taxon>
        <taxon>metagenomes</taxon>
        <taxon>ecological metagenomes</taxon>
    </lineage>
</organism>
<evidence type="ECO:0000256" key="1">
    <source>
        <dbReference type="SAM" id="Phobius"/>
    </source>
</evidence>
<sequence>MNNIAVVGLKSNLKNLMSLGWRPVALMSLETVWLAGFTLAGLYILGWDSRPAENKERFVKPKCYFGT</sequence>
<protein>
    <recommendedName>
        <fullName evidence="3">Heparan-alpha-glucosaminide N-acetyltransferase catalytic domain-containing protein</fullName>
    </recommendedName>
</protein>
<keyword evidence="1" id="KW-0812">Transmembrane</keyword>
<feature type="non-terminal residue" evidence="2">
    <location>
        <position position="67"/>
    </location>
</feature>
<keyword evidence="1" id="KW-1133">Transmembrane helix</keyword>
<proteinExistence type="predicted"/>
<evidence type="ECO:0008006" key="3">
    <source>
        <dbReference type="Google" id="ProtNLM"/>
    </source>
</evidence>
<accession>A0A382ICD6</accession>